<dbReference type="Proteomes" id="UP000287651">
    <property type="component" value="Unassembled WGS sequence"/>
</dbReference>
<reference evidence="1 2" key="1">
    <citation type="journal article" date="2014" name="Agronomy (Basel)">
        <title>A Draft Genome Sequence for Ensete ventricosum, the Drought-Tolerant Tree Against Hunger.</title>
        <authorList>
            <person name="Harrison J."/>
            <person name="Moore K.A."/>
            <person name="Paszkiewicz K."/>
            <person name="Jones T."/>
            <person name="Grant M."/>
            <person name="Ambacheew D."/>
            <person name="Muzemil S."/>
            <person name="Studholme D.J."/>
        </authorList>
    </citation>
    <scope>NUCLEOTIDE SEQUENCE [LARGE SCALE GENOMIC DNA]</scope>
</reference>
<evidence type="ECO:0000313" key="2">
    <source>
        <dbReference type="Proteomes" id="UP000287651"/>
    </source>
</evidence>
<proteinExistence type="predicted"/>
<dbReference type="AlphaFoldDB" id="A0A426Y7N3"/>
<organism evidence="1 2">
    <name type="scientific">Ensete ventricosum</name>
    <name type="common">Abyssinian banana</name>
    <name type="synonym">Musa ensete</name>
    <dbReference type="NCBI Taxonomy" id="4639"/>
    <lineage>
        <taxon>Eukaryota</taxon>
        <taxon>Viridiplantae</taxon>
        <taxon>Streptophyta</taxon>
        <taxon>Embryophyta</taxon>
        <taxon>Tracheophyta</taxon>
        <taxon>Spermatophyta</taxon>
        <taxon>Magnoliopsida</taxon>
        <taxon>Liliopsida</taxon>
        <taxon>Zingiberales</taxon>
        <taxon>Musaceae</taxon>
        <taxon>Ensete</taxon>
    </lineage>
</organism>
<protein>
    <submittedName>
        <fullName evidence="1">Uncharacterized protein</fullName>
    </submittedName>
</protein>
<sequence length="242" mass="25744">MGIGGRYSSLAPHYSAAFSYSVCFFSAVAVVSSSSPVQATLTVSTFIPSLFPPMVSQAGRMSSASSHSEFRLIEISACRSRVLSRPSWDSMSVVIIPSSSALGDSGTDNALAAMRSYFNVNSIVTTHWLVEVRKNYFIPSEYKLHVPLSGECPYDAFSCGFTLLTDALKAGLRFPFAPAAGDAGVSMIEKCPSSGAEAGLRKRLWKVSAEQPAGASGSTARTFVDKAKGWWNSRRSPSGGTP</sequence>
<evidence type="ECO:0000313" key="1">
    <source>
        <dbReference type="EMBL" id="RRT47727.1"/>
    </source>
</evidence>
<comment type="caution">
    <text evidence="1">The sequence shown here is derived from an EMBL/GenBank/DDBJ whole genome shotgun (WGS) entry which is preliminary data.</text>
</comment>
<gene>
    <name evidence="1" type="ORF">B296_00049546</name>
</gene>
<name>A0A426Y7N3_ENSVE</name>
<accession>A0A426Y7N3</accession>
<dbReference type="EMBL" id="AMZH03014385">
    <property type="protein sequence ID" value="RRT47727.1"/>
    <property type="molecule type" value="Genomic_DNA"/>
</dbReference>